<sequence length="300" mass="31563">MLDSYRLRLLVAVADTGSIAGAAAALGCSPAAASQQLAVLEREAEAQLLERSARSVRLSSAGRILVDHARPIVAGLDRAGRAVAAAGTVDGGRIRVASFATASRRLVAPAMASLRRRHPQLDQTFTELEPEDAVPAVREGRVDLAVTHQYAGFPAPDARGLHPEHLLTDPLSLVVPVSDPHAGDGQVRLEDFAAAGWISGRSTQGFQAMTEMAARLAGFEPRITSRADSYGVVLNLVGAGLGVALVPRSTFVARPGIVLLNVTTPARLARTVHVVTRDSDHSPAVRALRDALIKKAATLR</sequence>
<evidence type="ECO:0000259" key="5">
    <source>
        <dbReference type="PROSITE" id="PS50931"/>
    </source>
</evidence>
<proteinExistence type="inferred from homology"/>
<accession>A0ABP6YY98</accession>
<comment type="similarity">
    <text evidence="1">Belongs to the LysR transcriptional regulatory family.</text>
</comment>
<dbReference type="Pfam" id="PF00126">
    <property type="entry name" value="HTH_1"/>
    <property type="match status" value="1"/>
</dbReference>
<dbReference type="SUPFAM" id="SSF46785">
    <property type="entry name" value="Winged helix' DNA-binding domain"/>
    <property type="match status" value="1"/>
</dbReference>
<dbReference type="PROSITE" id="PS50931">
    <property type="entry name" value="HTH_LYSR"/>
    <property type="match status" value="1"/>
</dbReference>
<comment type="caution">
    <text evidence="6">The sequence shown here is derived from an EMBL/GenBank/DDBJ whole genome shotgun (WGS) entry which is preliminary data.</text>
</comment>
<dbReference type="PANTHER" id="PTHR30346">
    <property type="entry name" value="TRANSCRIPTIONAL DUAL REGULATOR HCAR-RELATED"/>
    <property type="match status" value="1"/>
</dbReference>
<dbReference type="Pfam" id="PF03466">
    <property type="entry name" value="LysR_substrate"/>
    <property type="match status" value="1"/>
</dbReference>
<dbReference type="CDD" id="cd08423">
    <property type="entry name" value="PBP2_LTTR_like_6"/>
    <property type="match status" value="1"/>
</dbReference>
<dbReference type="InterPro" id="IPR036390">
    <property type="entry name" value="WH_DNA-bd_sf"/>
</dbReference>
<protein>
    <submittedName>
        <fullName evidence="6">LysR family transcriptional regulator</fullName>
    </submittedName>
</protein>
<evidence type="ECO:0000313" key="6">
    <source>
        <dbReference type="EMBL" id="GAA3593289.1"/>
    </source>
</evidence>
<dbReference type="Gene3D" id="3.40.190.10">
    <property type="entry name" value="Periplasmic binding protein-like II"/>
    <property type="match status" value="2"/>
</dbReference>
<gene>
    <name evidence="6" type="ORF">GCM10022223_05220</name>
</gene>
<reference evidence="7" key="1">
    <citation type="journal article" date="2019" name="Int. J. Syst. Evol. Microbiol.">
        <title>The Global Catalogue of Microorganisms (GCM) 10K type strain sequencing project: providing services to taxonomists for standard genome sequencing and annotation.</title>
        <authorList>
            <consortium name="The Broad Institute Genomics Platform"/>
            <consortium name="The Broad Institute Genome Sequencing Center for Infectious Disease"/>
            <person name="Wu L."/>
            <person name="Ma J."/>
        </authorList>
    </citation>
    <scope>NUCLEOTIDE SEQUENCE [LARGE SCALE GENOMIC DNA]</scope>
    <source>
        <strain evidence="7">JCM 16902</strain>
    </source>
</reference>
<dbReference type="Gene3D" id="1.10.10.10">
    <property type="entry name" value="Winged helix-like DNA-binding domain superfamily/Winged helix DNA-binding domain"/>
    <property type="match status" value="1"/>
</dbReference>
<evidence type="ECO:0000256" key="1">
    <source>
        <dbReference type="ARBA" id="ARBA00009437"/>
    </source>
</evidence>
<dbReference type="InterPro" id="IPR036388">
    <property type="entry name" value="WH-like_DNA-bd_sf"/>
</dbReference>
<dbReference type="EMBL" id="BAAAZO010000001">
    <property type="protein sequence ID" value="GAA3593289.1"/>
    <property type="molecule type" value="Genomic_DNA"/>
</dbReference>
<dbReference type="InterPro" id="IPR000847">
    <property type="entry name" value="LysR_HTH_N"/>
</dbReference>
<keyword evidence="4" id="KW-0804">Transcription</keyword>
<evidence type="ECO:0000256" key="2">
    <source>
        <dbReference type="ARBA" id="ARBA00023015"/>
    </source>
</evidence>
<dbReference type="RefSeq" id="WP_231488362.1">
    <property type="nucleotide sequence ID" value="NZ_BAAAZO010000001.1"/>
</dbReference>
<name>A0ABP6YY98_9ACTN</name>
<organism evidence="6 7">
    <name type="scientific">Kineosporia mesophila</name>
    <dbReference type="NCBI Taxonomy" id="566012"/>
    <lineage>
        <taxon>Bacteria</taxon>
        <taxon>Bacillati</taxon>
        <taxon>Actinomycetota</taxon>
        <taxon>Actinomycetes</taxon>
        <taxon>Kineosporiales</taxon>
        <taxon>Kineosporiaceae</taxon>
        <taxon>Kineosporia</taxon>
    </lineage>
</organism>
<evidence type="ECO:0000313" key="7">
    <source>
        <dbReference type="Proteomes" id="UP001501074"/>
    </source>
</evidence>
<keyword evidence="7" id="KW-1185">Reference proteome</keyword>
<keyword evidence="2" id="KW-0805">Transcription regulation</keyword>
<feature type="domain" description="HTH lysR-type" evidence="5">
    <location>
        <begin position="2"/>
        <end position="59"/>
    </location>
</feature>
<dbReference type="InterPro" id="IPR005119">
    <property type="entry name" value="LysR_subst-bd"/>
</dbReference>
<dbReference type="PROSITE" id="PS51257">
    <property type="entry name" value="PROKAR_LIPOPROTEIN"/>
    <property type="match status" value="1"/>
</dbReference>
<keyword evidence="3" id="KW-0238">DNA-binding</keyword>
<dbReference type="SUPFAM" id="SSF53850">
    <property type="entry name" value="Periplasmic binding protein-like II"/>
    <property type="match status" value="1"/>
</dbReference>
<dbReference type="PANTHER" id="PTHR30346:SF29">
    <property type="entry name" value="LYSR SUBSTRATE-BINDING"/>
    <property type="match status" value="1"/>
</dbReference>
<evidence type="ECO:0000256" key="4">
    <source>
        <dbReference type="ARBA" id="ARBA00023163"/>
    </source>
</evidence>
<evidence type="ECO:0000256" key="3">
    <source>
        <dbReference type="ARBA" id="ARBA00023125"/>
    </source>
</evidence>
<dbReference type="Proteomes" id="UP001501074">
    <property type="component" value="Unassembled WGS sequence"/>
</dbReference>